<evidence type="ECO:0000313" key="2">
    <source>
        <dbReference type="EMBL" id="VDP34409.1"/>
    </source>
</evidence>
<feature type="region of interest" description="Disordered" evidence="1">
    <location>
        <begin position="65"/>
        <end position="84"/>
    </location>
</feature>
<evidence type="ECO:0000313" key="3">
    <source>
        <dbReference type="Proteomes" id="UP000050761"/>
    </source>
</evidence>
<accession>A0A183GJ96</accession>
<evidence type="ECO:0000313" key="4">
    <source>
        <dbReference type="WBParaSite" id="HPBE_0002274001-mRNA-1"/>
    </source>
</evidence>
<feature type="region of interest" description="Disordered" evidence="1">
    <location>
        <begin position="120"/>
        <end position="144"/>
    </location>
</feature>
<dbReference type="AlphaFoldDB" id="A0A183GJ96"/>
<gene>
    <name evidence="2" type="ORF">HPBE_LOCUS22740</name>
</gene>
<reference evidence="4" key="2">
    <citation type="submission" date="2019-09" db="UniProtKB">
        <authorList>
            <consortium name="WormBaseParasite"/>
        </authorList>
    </citation>
    <scope>IDENTIFICATION</scope>
</reference>
<name>A0A183GJ96_HELPZ</name>
<dbReference type="WBParaSite" id="HPBE_0002274001-mRNA-1">
    <property type="protein sequence ID" value="HPBE_0002274001-mRNA-1"/>
    <property type="gene ID" value="HPBE_0002274001"/>
</dbReference>
<dbReference type="EMBL" id="UZAH01034305">
    <property type="protein sequence ID" value="VDP34409.1"/>
    <property type="molecule type" value="Genomic_DNA"/>
</dbReference>
<sequence>MLGCCQLSLLEGLLLLDPENTSVGQWKSVHLKGVCRLLRNQQHRARLIAAVPPSIGWTGRARRRHFQEDDEEDGGHGNGCGRTSKILGSVSENVMSVTTKPTISSRNLLAKEDSITAISADHINNSGHGEKLPHGRAIQPPPRG</sequence>
<accession>A0A3P8GI92</accession>
<protein>
    <submittedName>
        <fullName evidence="2 4">Uncharacterized protein</fullName>
    </submittedName>
</protein>
<reference evidence="2 3" key="1">
    <citation type="submission" date="2018-11" db="EMBL/GenBank/DDBJ databases">
        <authorList>
            <consortium name="Pathogen Informatics"/>
        </authorList>
    </citation>
    <scope>NUCLEOTIDE SEQUENCE [LARGE SCALE GENOMIC DNA]</scope>
</reference>
<keyword evidence="3" id="KW-1185">Reference proteome</keyword>
<organism evidence="3 4">
    <name type="scientific">Heligmosomoides polygyrus</name>
    <name type="common">Parasitic roundworm</name>
    <dbReference type="NCBI Taxonomy" id="6339"/>
    <lineage>
        <taxon>Eukaryota</taxon>
        <taxon>Metazoa</taxon>
        <taxon>Ecdysozoa</taxon>
        <taxon>Nematoda</taxon>
        <taxon>Chromadorea</taxon>
        <taxon>Rhabditida</taxon>
        <taxon>Rhabditina</taxon>
        <taxon>Rhabditomorpha</taxon>
        <taxon>Strongyloidea</taxon>
        <taxon>Heligmosomidae</taxon>
        <taxon>Heligmosomoides</taxon>
    </lineage>
</organism>
<evidence type="ECO:0000256" key="1">
    <source>
        <dbReference type="SAM" id="MobiDB-lite"/>
    </source>
</evidence>
<proteinExistence type="predicted"/>
<dbReference type="Proteomes" id="UP000050761">
    <property type="component" value="Unassembled WGS sequence"/>
</dbReference>